<dbReference type="Proteomes" id="UP001618531">
    <property type="component" value="Unassembled WGS sequence"/>
</dbReference>
<dbReference type="Gene3D" id="1.10.1660.10">
    <property type="match status" value="1"/>
</dbReference>
<dbReference type="PANTHER" id="PTHR30204:SF83">
    <property type="entry name" value="TRANSCRIPTIONAL REGULATOR, MERR FAMILY"/>
    <property type="match status" value="1"/>
</dbReference>
<keyword evidence="4" id="KW-1185">Reference proteome</keyword>
<dbReference type="PANTHER" id="PTHR30204">
    <property type="entry name" value="REDOX-CYCLING DRUG-SENSING TRANSCRIPTIONAL ACTIVATOR SOXR"/>
    <property type="match status" value="1"/>
</dbReference>
<dbReference type="PROSITE" id="PS50937">
    <property type="entry name" value="HTH_MERR_2"/>
    <property type="match status" value="1"/>
</dbReference>
<evidence type="ECO:0000256" key="1">
    <source>
        <dbReference type="ARBA" id="ARBA00023125"/>
    </source>
</evidence>
<dbReference type="SUPFAM" id="SSF46955">
    <property type="entry name" value="Putative DNA-binding domain"/>
    <property type="match status" value="1"/>
</dbReference>
<dbReference type="Pfam" id="PF13411">
    <property type="entry name" value="MerR_1"/>
    <property type="match status" value="1"/>
</dbReference>
<evidence type="ECO:0000259" key="2">
    <source>
        <dbReference type="PROSITE" id="PS50937"/>
    </source>
</evidence>
<proteinExistence type="predicted"/>
<dbReference type="InterPro" id="IPR000551">
    <property type="entry name" value="MerR-type_HTH_dom"/>
</dbReference>
<dbReference type="CDD" id="cd01109">
    <property type="entry name" value="HTH_YyaN"/>
    <property type="match status" value="1"/>
</dbReference>
<evidence type="ECO:0000313" key="3">
    <source>
        <dbReference type="EMBL" id="MFK0521637.1"/>
    </source>
</evidence>
<gene>
    <name evidence="3" type="ORF">ACINKY_05440</name>
</gene>
<protein>
    <submittedName>
        <fullName evidence="3">MerR family transcriptional regulator</fullName>
    </submittedName>
</protein>
<comment type="caution">
    <text evidence="3">The sequence shown here is derived from an EMBL/GenBank/DDBJ whole genome shotgun (WGS) entry which is preliminary data.</text>
</comment>
<organism evidence="3 4">
    <name type="scientific">Paenibacillus illinoisensis</name>
    <dbReference type="NCBI Taxonomy" id="59845"/>
    <lineage>
        <taxon>Bacteria</taxon>
        <taxon>Bacillati</taxon>
        <taxon>Bacillota</taxon>
        <taxon>Bacilli</taxon>
        <taxon>Bacillales</taxon>
        <taxon>Paenibacillaceae</taxon>
        <taxon>Paenibacillus</taxon>
    </lineage>
</organism>
<dbReference type="RefSeq" id="WP_402871945.1">
    <property type="nucleotide sequence ID" value="NZ_JAXBDC010000001.1"/>
</dbReference>
<evidence type="ECO:0000313" key="4">
    <source>
        <dbReference type="Proteomes" id="UP001618531"/>
    </source>
</evidence>
<dbReference type="InterPro" id="IPR009061">
    <property type="entry name" value="DNA-bd_dom_put_sf"/>
</dbReference>
<dbReference type="SMART" id="SM00422">
    <property type="entry name" value="HTH_MERR"/>
    <property type="match status" value="1"/>
</dbReference>
<reference evidence="3 4" key="1">
    <citation type="submission" date="2024-11" db="EMBL/GenBank/DDBJ databases">
        <title>Identification and Characterization of a Novel Fosfomycin Bacillithiol Transferase FosB8 in Paenibacillus illinoisensis.</title>
        <authorList>
            <person name="Lu W."/>
        </authorList>
    </citation>
    <scope>NUCLEOTIDE SEQUENCE [LARGE SCALE GENOMIC DNA]</scope>
    <source>
        <strain evidence="3 4">WP77</strain>
    </source>
</reference>
<feature type="domain" description="HTH merR-type" evidence="2">
    <location>
        <begin position="1"/>
        <end position="71"/>
    </location>
</feature>
<dbReference type="EMBL" id="JBIYSL010000001">
    <property type="protein sequence ID" value="MFK0521637.1"/>
    <property type="molecule type" value="Genomic_DNA"/>
</dbReference>
<name>A0ABW8HPQ6_9BACL</name>
<sequence length="138" mass="16183">MSFTIKEASERLGCPAHKIRYYEKEGLLPYINRDQNGNRLFEEEHLDWMRVMSCFRATGMKVSVLKQMVNLAMEGASTIPLRKAMLTQYKKELHQRQNDLNQALEAVNQKLSIYDDMEKDKEDSENKLLQEMSSLKHI</sequence>
<keyword evidence="1" id="KW-0238">DNA-binding</keyword>
<dbReference type="InterPro" id="IPR047057">
    <property type="entry name" value="MerR_fam"/>
</dbReference>
<accession>A0ABW8HPQ6</accession>